<dbReference type="Proteomes" id="UP000823631">
    <property type="component" value="Unassembled WGS sequence"/>
</dbReference>
<dbReference type="InterPro" id="IPR003395">
    <property type="entry name" value="RecF/RecN/SMC_N"/>
</dbReference>
<keyword evidence="6" id="KW-0067">ATP-binding</keyword>
<dbReference type="InterPro" id="IPR004604">
    <property type="entry name" value="DNA_recomb/repair_RecN"/>
</dbReference>
<evidence type="ECO:0000313" key="13">
    <source>
        <dbReference type="Proteomes" id="UP000823631"/>
    </source>
</evidence>
<keyword evidence="10" id="KW-0175">Coiled coil</keyword>
<keyword evidence="5 9" id="KW-0227">DNA damage</keyword>
<comment type="caution">
    <text evidence="12">The sequence shown here is derived from an EMBL/GenBank/DDBJ whole genome shotgun (WGS) entry which is preliminary data.</text>
</comment>
<dbReference type="Pfam" id="PF02463">
    <property type="entry name" value="SMC_N"/>
    <property type="match status" value="1"/>
</dbReference>
<evidence type="ECO:0000256" key="8">
    <source>
        <dbReference type="ARBA" id="ARBA00033408"/>
    </source>
</evidence>
<dbReference type="GO" id="GO:0005524">
    <property type="term" value="F:ATP binding"/>
    <property type="evidence" value="ECO:0007669"/>
    <property type="project" value="UniProtKB-KW"/>
</dbReference>
<dbReference type="GO" id="GO:0009432">
    <property type="term" value="P:SOS response"/>
    <property type="evidence" value="ECO:0007669"/>
    <property type="project" value="TreeGrafter"/>
</dbReference>
<dbReference type="EMBL" id="JADINH010000027">
    <property type="protein sequence ID" value="MBO8415060.1"/>
    <property type="molecule type" value="Genomic_DNA"/>
</dbReference>
<reference evidence="12" key="1">
    <citation type="submission" date="2020-10" db="EMBL/GenBank/DDBJ databases">
        <authorList>
            <person name="Gilroy R."/>
        </authorList>
    </citation>
    <scope>NUCLEOTIDE SEQUENCE</scope>
    <source>
        <strain evidence="12">17213</strain>
    </source>
</reference>
<evidence type="ECO:0000256" key="5">
    <source>
        <dbReference type="ARBA" id="ARBA00022763"/>
    </source>
</evidence>
<sequence>MLLELSAQNIALCDKSQIDFTRGLSCITGETGAGKSLTLDALSLTLGGRADPSLIKDGQDKAEAAALFSINDEMKQRLKELDLSAENEDELILRRVISRDGRNKAYVNGHLSTITMLKELAAALVSIHGQHASYKLLQSSYQLSLIDSYGGHTALLEKLRSQYLVYQKLRTNLNELSEAQKAGALRYKTLRYEKELLSKLNLKQGDYEALVERFDKSMHAQKLMDSVALAQACLDSDEHNVIEILSQRMSDLEKCAQYDARLKDIAAIFAEALQSLESARQELAALNDSLTVEDPTELNERLSQCHDLARRFGVEPRELYALQERVENELSEFLSLRERIEAAAAEVKAVRAEYEKTALELSKVRQEAAGKLSSEVTRLIQSLAMPDGRFEIKLWSEEGVKPRLQGRDETAFLFSANLGHELKDLASAASGGELSRLALALEAVTASAKSTPTIIFDEVDTGISGRTASAVGQLLQRLSQRVQVITVTHLPQVAACADTQYLAQKSVKGSEVTSTICRLDREGRIEELSRMMGGAVVTDATREGARMLLEQSAAAASDVSSDAAESA</sequence>
<evidence type="ECO:0000256" key="1">
    <source>
        <dbReference type="ARBA" id="ARBA00003618"/>
    </source>
</evidence>
<evidence type="ECO:0000259" key="11">
    <source>
        <dbReference type="Pfam" id="PF02463"/>
    </source>
</evidence>
<dbReference type="NCBIfam" id="TIGR00634">
    <property type="entry name" value="recN"/>
    <property type="match status" value="1"/>
</dbReference>
<dbReference type="PIRSF" id="PIRSF003128">
    <property type="entry name" value="RecN"/>
    <property type="match status" value="1"/>
</dbReference>
<dbReference type="CDD" id="cd03241">
    <property type="entry name" value="ABC_RecN"/>
    <property type="match status" value="2"/>
</dbReference>
<accession>A0A9D9GTE9</accession>
<comment type="similarity">
    <text evidence="2 9">Belongs to the RecN family.</text>
</comment>
<evidence type="ECO:0000256" key="2">
    <source>
        <dbReference type="ARBA" id="ARBA00009441"/>
    </source>
</evidence>
<evidence type="ECO:0000256" key="9">
    <source>
        <dbReference type="PIRNR" id="PIRNR003128"/>
    </source>
</evidence>
<dbReference type="Gene3D" id="3.40.50.300">
    <property type="entry name" value="P-loop containing nucleotide triphosphate hydrolases"/>
    <property type="match status" value="2"/>
</dbReference>
<organism evidence="12 13">
    <name type="scientific">Candidatus Avisuccinivibrio stercorigallinarum</name>
    <dbReference type="NCBI Taxonomy" id="2840704"/>
    <lineage>
        <taxon>Bacteria</taxon>
        <taxon>Pseudomonadati</taxon>
        <taxon>Pseudomonadota</taxon>
        <taxon>Gammaproteobacteria</taxon>
        <taxon>Aeromonadales</taxon>
        <taxon>Succinivibrionaceae</taxon>
        <taxon>Succinivibrionaceae incertae sedis</taxon>
        <taxon>Candidatus Avisuccinivibrio</taxon>
    </lineage>
</organism>
<dbReference type="SUPFAM" id="SSF52540">
    <property type="entry name" value="P-loop containing nucleoside triphosphate hydrolases"/>
    <property type="match status" value="1"/>
</dbReference>
<reference evidence="12" key="2">
    <citation type="journal article" date="2021" name="PeerJ">
        <title>Extensive microbial diversity within the chicken gut microbiome revealed by metagenomics and culture.</title>
        <authorList>
            <person name="Gilroy R."/>
            <person name="Ravi A."/>
            <person name="Getino M."/>
            <person name="Pursley I."/>
            <person name="Horton D.L."/>
            <person name="Alikhan N.F."/>
            <person name="Baker D."/>
            <person name="Gharbi K."/>
            <person name="Hall N."/>
            <person name="Watson M."/>
            <person name="Adriaenssens E.M."/>
            <person name="Foster-Nyarko E."/>
            <person name="Jarju S."/>
            <person name="Secka A."/>
            <person name="Antonio M."/>
            <person name="Oren A."/>
            <person name="Chaudhuri R.R."/>
            <person name="La Ragione R."/>
            <person name="Hildebrand F."/>
            <person name="Pallen M.J."/>
        </authorList>
    </citation>
    <scope>NUCLEOTIDE SEQUENCE</scope>
    <source>
        <strain evidence="12">17213</strain>
    </source>
</reference>
<evidence type="ECO:0000256" key="3">
    <source>
        <dbReference type="ARBA" id="ARBA00021315"/>
    </source>
</evidence>
<dbReference type="GO" id="GO:0043590">
    <property type="term" value="C:bacterial nucleoid"/>
    <property type="evidence" value="ECO:0007669"/>
    <property type="project" value="TreeGrafter"/>
</dbReference>
<keyword evidence="4" id="KW-0547">Nucleotide-binding</keyword>
<dbReference type="NCBIfam" id="NF008121">
    <property type="entry name" value="PRK10869.1"/>
    <property type="match status" value="1"/>
</dbReference>
<proteinExistence type="inferred from homology"/>
<dbReference type="InterPro" id="IPR027417">
    <property type="entry name" value="P-loop_NTPase"/>
</dbReference>
<dbReference type="PANTHER" id="PTHR11059:SF0">
    <property type="entry name" value="DNA REPAIR PROTEIN RECN"/>
    <property type="match status" value="1"/>
</dbReference>
<dbReference type="AlphaFoldDB" id="A0A9D9GTE9"/>
<evidence type="ECO:0000256" key="7">
    <source>
        <dbReference type="ARBA" id="ARBA00023204"/>
    </source>
</evidence>
<feature type="coiled-coil region" evidence="10">
    <location>
        <begin position="333"/>
        <end position="367"/>
    </location>
</feature>
<dbReference type="GO" id="GO:0006281">
    <property type="term" value="P:DNA repair"/>
    <property type="evidence" value="ECO:0007669"/>
    <property type="project" value="UniProtKB-KW"/>
</dbReference>
<name>A0A9D9GTE9_9GAMM</name>
<keyword evidence="7 9" id="KW-0234">DNA repair</keyword>
<protein>
    <recommendedName>
        <fullName evidence="3 9">DNA repair protein RecN</fullName>
    </recommendedName>
    <alternativeName>
        <fullName evidence="8 9">Recombination protein N</fullName>
    </alternativeName>
</protein>
<comment type="function">
    <text evidence="1 9">May be involved in recombinational repair of damaged DNA.</text>
</comment>
<evidence type="ECO:0000256" key="10">
    <source>
        <dbReference type="SAM" id="Coils"/>
    </source>
</evidence>
<evidence type="ECO:0000313" key="12">
    <source>
        <dbReference type="EMBL" id="MBO8415060.1"/>
    </source>
</evidence>
<feature type="domain" description="RecF/RecN/SMC N-terminal" evidence="11">
    <location>
        <begin position="14"/>
        <end position="502"/>
    </location>
</feature>
<gene>
    <name evidence="12" type="primary">recN</name>
    <name evidence="12" type="ORF">IAB19_01600</name>
</gene>
<evidence type="ECO:0000256" key="6">
    <source>
        <dbReference type="ARBA" id="ARBA00022840"/>
    </source>
</evidence>
<evidence type="ECO:0000256" key="4">
    <source>
        <dbReference type="ARBA" id="ARBA00022741"/>
    </source>
</evidence>
<dbReference type="PANTHER" id="PTHR11059">
    <property type="entry name" value="DNA REPAIR PROTEIN RECN"/>
    <property type="match status" value="1"/>
</dbReference>
<dbReference type="GO" id="GO:0006310">
    <property type="term" value="P:DNA recombination"/>
    <property type="evidence" value="ECO:0007669"/>
    <property type="project" value="InterPro"/>
</dbReference>